<dbReference type="Pfam" id="PF00196">
    <property type="entry name" value="GerE"/>
    <property type="match status" value="1"/>
</dbReference>
<dbReference type="SUPFAM" id="SSF52540">
    <property type="entry name" value="P-loop containing nucleoside triphosphate hydrolases"/>
    <property type="match status" value="1"/>
</dbReference>
<keyword evidence="1" id="KW-0547">Nucleotide-binding</keyword>
<dbReference type="RefSeq" id="WP_378404328.1">
    <property type="nucleotide sequence ID" value="NZ_JBHTCS010000012.1"/>
</dbReference>
<dbReference type="CDD" id="cd06170">
    <property type="entry name" value="LuxR_C_like"/>
    <property type="match status" value="1"/>
</dbReference>
<dbReference type="InterPro" id="IPR036388">
    <property type="entry name" value="WH-like_DNA-bd_sf"/>
</dbReference>
<dbReference type="InterPro" id="IPR041664">
    <property type="entry name" value="AAA_16"/>
</dbReference>
<dbReference type="PRINTS" id="PR00038">
    <property type="entry name" value="HTHLUXR"/>
</dbReference>
<protein>
    <submittedName>
        <fullName evidence="4">LuxR C-terminal-related transcriptional regulator</fullName>
    </submittedName>
</protein>
<dbReference type="Gene3D" id="1.10.10.10">
    <property type="entry name" value="Winged helix-like DNA-binding domain superfamily/Winged helix DNA-binding domain"/>
    <property type="match status" value="1"/>
</dbReference>
<name>A0ABW2RXU3_9NOCA</name>
<evidence type="ECO:0000259" key="3">
    <source>
        <dbReference type="PROSITE" id="PS50043"/>
    </source>
</evidence>
<dbReference type="EMBL" id="JBHTCS010000012">
    <property type="protein sequence ID" value="MFC7448354.1"/>
    <property type="molecule type" value="Genomic_DNA"/>
</dbReference>
<comment type="caution">
    <text evidence="4">The sequence shown here is derived from an EMBL/GenBank/DDBJ whole genome shotgun (WGS) entry which is preliminary data.</text>
</comment>
<dbReference type="PROSITE" id="PS00622">
    <property type="entry name" value="HTH_LUXR_1"/>
    <property type="match status" value="1"/>
</dbReference>
<dbReference type="Pfam" id="PF13191">
    <property type="entry name" value="AAA_16"/>
    <property type="match status" value="1"/>
</dbReference>
<feature type="domain" description="HTH luxR-type" evidence="3">
    <location>
        <begin position="828"/>
        <end position="893"/>
    </location>
</feature>
<evidence type="ECO:0000313" key="5">
    <source>
        <dbReference type="Proteomes" id="UP001596484"/>
    </source>
</evidence>
<accession>A0ABW2RXU3</accession>
<dbReference type="Gene3D" id="1.25.40.10">
    <property type="entry name" value="Tetratricopeptide repeat domain"/>
    <property type="match status" value="2"/>
</dbReference>
<dbReference type="Pfam" id="PF07721">
    <property type="entry name" value="TPR_4"/>
    <property type="match status" value="2"/>
</dbReference>
<dbReference type="Proteomes" id="UP001596484">
    <property type="component" value="Unassembled WGS sequence"/>
</dbReference>
<dbReference type="PANTHER" id="PTHR16305">
    <property type="entry name" value="TESTICULAR SOLUBLE ADENYLYL CYCLASE"/>
    <property type="match status" value="1"/>
</dbReference>
<dbReference type="SUPFAM" id="SSF46894">
    <property type="entry name" value="C-terminal effector domain of the bipartite response regulators"/>
    <property type="match status" value="1"/>
</dbReference>
<gene>
    <name evidence="4" type="ORF">ACFQS9_10685</name>
</gene>
<dbReference type="PANTHER" id="PTHR16305:SF35">
    <property type="entry name" value="TRANSCRIPTIONAL ACTIVATOR DOMAIN"/>
    <property type="match status" value="1"/>
</dbReference>
<evidence type="ECO:0000256" key="1">
    <source>
        <dbReference type="ARBA" id="ARBA00022741"/>
    </source>
</evidence>
<reference evidence="5" key="1">
    <citation type="journal article" date="2019" name="Int. J. Syst. Evol. Microbiol.">
        <title>The Global Catalogue of Microorganisms (GCM) 10K type strain sequencing project: providing services to taxonomists for standard genome sequencing and annotation.</title>
        <authorList>
            <consortium name="The Broad Institute Genomics Platform"/>
            <consortium name="The Broad Institute Genome Sequencing Center for Infectious Disease"/>
            <person name="Wu L."/>
            <person name="Ma J."/>
        </authorList>
    </citation>
    <scope>NUCLEOTIDE SEQUENCE [LARGE SCALE GENOMIC DNA]</scope>
    <source>
        <strain evidence="5">ICMP 19430</strain>
    </source>
</reference>
<dbReference type="InterPro" id="IPR000792">
    <property type="entry name" value="Tscrpt_reg_LuxR_C"/>
</dbReference>
<dbReference type="InterPro" id="IPR011990">
    <property type="entry name" value="TPR-like_helical_dom_sf"/>
</dbReference>
<sequence>MTGSGLLVGRRKELDELEQLLDETRTGSLLAIVEGSSGTGKSTLVHHFLDRHADLTVASAGGARWEAHHPYAVAEQLLRGPVQRVDPFEVAPDLLQLCEGTTILAVDDAHWADLESLQALSSAVRRAHSHRLLVILIVPDEPPEAVTDGVAQFLAEHHAHRVHVGALTAADVAALARRLIGVDLSGRTARQLCEHTQGNPRLLRQLLDEVPHKRWLEWHASLPVPRAIAASVRRTLHSLSPATRSVIESAAVLGQDCTFSEVARLSVVDQPMTALDEASAAGVLVVRNRRGETTVRFPDPIVKAAVEAQVLPARRQDLHIRAADLVETEGGRLHHLVSATTVTDADLADRLVDYARRQASVGAWSEVADALITASRLSPDTSDREDRLVRGVDALVGAGDLPQALAFEPEIGSGRGGARRDAVLGYLAILRGRPAEAERLLGKAWEQCDPVRDPDTAALIAQRMVLHSLGRLRGAELVEWVDRAVALVDIDDPAAVESEAIKGLGLAAMGRVDDARAAYAELETRARLGAQAQRFRMGKGWLDLSLDDPETARRELESAVPTVYRSGSVRISLWAQAWLARAHFVLGSWDEAIATVNRAAAQIDDLGLELVRPLVHWTGAVTHALRGNWSESRDHLNRADAATNNYEIMLVPACLARAQCAEVVADYESVIRFLGPLTALQSRGGLDEPGTWPWPDLYANALVMTGRVDEADEFLRPHERLAARRGHRSASARLGYARGRIEGARGNIDAAREVFETALQQLSILPLPYDRARVTFAYGQTLRRAGKRREADAVMRSARELYATLGATTYVERCDRELKAGGLHIKRTGPNRADLTPQEQAVADLVAAGRSNKDVAGELFLSVKTVQYHLTRIYAKLGIRSRSELAAHFREQE</sequence>
<dbReference type="InterPro" id="IPR011717">
    <property type="entry name" value="TPR-4"/>
</dbReference>
<dbReference type="SMART" id="SM00421">
    <property type="entry name" value="HTH_LUXR"/>
    <property type="match status" value="1"/>
</dbReference>
<evidence type="ECO:0000313" key="4">
    <source>
        <dbReference type="EMBL" id="MFC7448354.1"/>
    </source>
</evidence>
<keyword evidence="2" id="KW-0067">ATP-binding</keyword>
<proteinExistence type="predicted"/>
<dbReference type="PROSITE" id="PS50043">
    <property type="entry name" value="HTH_LUXR_2"/>
    <property type="match status" value="1"/>
</dbReference>
<organism evidence="4 5">
    <name type="scientific">Rhodococcus daqingensis</name>
    <dbReference type="NCBI Taxonomy" id="2479363"/>
    <lineage>
        <taxon>Bacteria</taxon>
        <taxon>Bacillati</taxon>
        <taxon>Actinomycetota</taxon>
        <taxon>Actinomycetes</taxon>
        <taxon>Mycobacteriales</taxon>
        <taxon>Nocardiaceae</taxon>
        <taxon>Rhodococcus</taxon>
    </lineage>
</organism>
<dbReference type="InterPro" id="IPR016032">
    <property type="entry name" value="Sig_transdc_resp-reg_C-effctor"/>
</dbReference>
<keyword evidence="5" id="KW-1185">Reference proteome</keyword>
<evidence type="ECO:0000256" key="2">
    <source>
        <dbReference type="ARBA" id="ARBA00022840"/>
    </source>
</evidence>
<dbReference type="SUPFAM" id="SSF48452">
    <property type="entry name" value="TPR-like"/>
    <property type="match status" value="2"/>
</dbReference>
<dbReference type="InterPro" id="IPR027417">
    <property type="entry name" value="P-loop_NTPase"/>
</dbReference>